<dbReference type="InterPro" id="IPR036129">
    <property type="entry name" value="Glycerate_kinase_sf"/>
</dbReference>
<dbReference type="SUPFAM" id="SSF110738">
    <property type="entry name" value="Glycerate kinase I"/>
    <property type="match status" value="1"/>
</dbReference>
<evidence type="ECO:0000256" key="1">
    <source>
        <dbReference type="ARBA" id="ARBA00006284"/>
    </source>
</evidence>
<dbReference type="InterPro" id="IPR018197">
    <property type="entry name" value="Glycerate_kinase_RE-like"/>
</dbReference>
<comment type="caution">
    <text evidence="5">The sequence shown here is derived from an EMBL/GenBank/DDBJ whole genome shotgun (WGS) entry which is preliminary data.</text>
</comment>
<dbReference type="Proteomes" id="UP001596031">
    <property type="component" value="Unassembled WGS sequence"/>
</dbReference>
<dbReference type="Gene3D" id="3.90.1510.10">
    <property type="entry name" value="Glycerate kinase, domain 2"/>
    <property type="match status" value="1"/>
</dbReference>
<name>A0ABW0PJ03_9BURK</name>
<evidence type="ECO:0000256" key="3">
    <source>
        <dbReference type="ARBA" id="ARBA00022777"/>
    </source>
</evidence>
<evidence type="ECO:0000256" key="4">
    <source>
        <dbReference type="PIRNR" id="PIRNR006078"/>
    </source>
</evidence>
<sequence length="385" mass="38774">MTSVRETTPVRVLVAPDSFKGSLSASLVAASIAAGVRAAIPGCVVVEAPIADGGEGSASAIAQGLQGKWDEVEAVDANGKPVAVPFAACHSPALGPFAVFDVAEIVGLPAAVAPPGARTTRGVGQAIRAIHDRGFGTIALGLGGSSTNDAGAGLLAELAFVCRDGAGAPLDPVFDNLGRVRVLERRRGSEWLQGLRLIGLTDVTSPLTGADGASMVFGPQKGFQDPAAADAVLAHFADCCAALLGRDLREAAGSGAAGGLGFAVALLGGVLRPGAAFVLEAHRLVAGAVDYDWVITGEGRSDRQTLLGKGPAEVARLARASGIPVTLLSGAVDSDAQLEAAFDGGCFSIQPGPVSLAYAMENAEQLLQRAGRQVGALFSRARRAT</sequence>
<reference evidence="6" key="1">
    <citation type="journal article" date="2019" name="Int. J. Syst. Evol. Microbiol.">
        <title>The Global Catalogue of Microorganisms (GCM) 10K type strain sequencing project: providing services to taxonomists for standard genome sequencing and annotation.</title>
        <authorList>
            <consortium name="The Broad Institute Genomics Platform"/>
            <consortium name="The Broad Institute Genome Sequencing Center for Infectious Disease"/>
            <person name="Wu L."/>
            <person name="Ma J."/>
        </authorList>
    </citation>
    <scope>NUCLEOTIDE SEQUENCE [LARGE SCALE GENOMIC DNA]</scope>
    <source>
        <strain evidence="6">CCUG 38813</strain>
    </source>
</reference>
<dbReference type="InterPro" id="IPR018193">
    <property type="entry name" value="Glyc_kinase_flavodox-like_fold"/>
</dbReference>
<dbReference type="Pfam" id="PF02595">
    <property type="entry name" value="Gly_kinase"/>
    <property type="match status" value="1"/>
</dbReference>
<keyword evidence="3 4" id="KW-0418">Kinase</keyword>
<gene>
    <name evidence="5" type="ORF">ACFPOU_16005</name>
</gene>
<dbReference type="InterPro" id="IPR004381">
    <property type="entry name" value="Glycerate_kinase"/>
</dbReference>
<accession>A0ABW0PJ03</accession>
<dbReference type="GO" id="GO:0016301">
    <property type="term" value="F:kinase activity"/>
    <property type="evidence" value="ECO:0007669"/>
    <property type="project" value="UniProtKB-KW"/>
</dbReference>
<keyword evidence="6" id="KW-1185">Reference proteome</keyword>
<comment type="similarity">
    <text evidence="1 4">Belongs to the glycerate kinase type-1 family.</text>
</comment>
<evidence type="ECO:0000313" key="6">
    <source>
        <dbReference type="Proteomes" id="UP001596031"/>
    </source>
</evidence>
<dbReference type="PANTHER" id="PTHR21599:SF0">
    <property type="entry name" value="GLYCERATE KINASE"/>
    <property type="match status" value="1"/>
</dbReference>
<dbReference type="PANTHER" id="PTHR21599">
    <property type="entry name" value="GLYCERATE KINASE"/>
    <property type="match status" value="1"/>
</dbReference>
<dbReference type="EMBL" id="JBHSMS010000047">
    <property type="protein sequence ID" value="MFC5512626.1"/>
    <property type="molecule type" value="Genomic_DNA"/>
</dbReference>
<dbReference type="NCBIfam" id="TIGR00045">
    <property type="entry name" value="glycerate kinase"/>
    <property type="match status" value="1"/>
</dbReference>
<protein>
    <submittedName>
        <fullName evidence="5">Glycerate kinase</fullName>
    </submittedName>
</protein>
<evidence type="ECO:0000256" key="2">
    <source>
        <dbReference type="ARBA" id="ARBA00022679"/>
    </source>
</evidence>
<dbReference type="PIRSF" id="PIRSF006078">
    <property type="entry name" value="GlxK"/>
    <property type="match status" value="1"/>
</dbReference>
<keyword evidence="2 4" id="KW-0808">Transferase</keyword>
<dbReference type="Gene3D" id="3.40.50.10350">
    <property type="entry name" value="Glycerate kinase, domain 1"/>
    <property type="match status" value="1"/>
</dbReference>
<organism evidence="5 6">
    <name type="scientific">Massilia jejuensis</name>
    <dbReference type="NCBI Taxonomy" id="648894"/>
    <lineage>
        <taxon>Bacteria</taxon>
        <taxon>Pseudomonadati</taxon>
        <taxon>Pseudomonadota</taxon>
        <taxon>Betaproteobacteria</taxon>
        <taxon>Burkholderiales</taxon>
        <taxon>Oxalobacteraceae</taxon>
        <taxon>Telluria group</taxon>
        <taxon>Massilia</taxon>
    </lineage>
</organism>
<evidence type="ECO:0000313" key="5">
    <source>
        <dbReference type="EMBL" id="MFC5512626.1"/>
    </source>
</evidence>
<dbReference type="RefSeq" id="WP_379723279.1">
    <property type="nucleotide sequence ID" value="NZ_JBHSMS010000047.1"/>
</dbReference>
<proteinExistence type="inferred from homology"/>